<accession>A0A0F9JET8</accession>
<organism evidence="1">
    <name type="scientific">marine sediment metagenome</name>
    <dbReference type="NCBI Taxonomy" id="412755"/>
    <lineage>
        <taxon>unclassified sequences</taxon>
        <taxon>metagenomes</taxon>
        <taxon>ecological metagenomes</taxon>
    </lineage>
</organism>
<proteinExistence type="predicted"/>
<protein>
    <submittedName>
        <fullName evidence="1">Uncharacterized protein</fullName>
    </submittedName>
</protein>
<gene>
    <name evidence="1" type="ORF">LCGC14_1538350</name>
</gene>
<reference evidence="1" key="1">
    <citation type="journal article" date="2015" name="Nature">
        <title>Complex archaea that bridge the gap between prokaryotes and eukaryotes.</title>
        <authorList>
            <person name="Spang A."/>
            <person name="Saw J.H."/>
            <person name="Jorgensen S.L."/>
            <person name="Zaremba-Niedzwiedzka K."/>
            <person name="Martijn J."/>
            <person name="Lind A.E."/>
            <person name="van Eijk R."/>
            <person name="Schleper C."/>
            <person name="Guy L."/>
            <person name="Ettema T.J."/>
        </authorList>
    </citation>
    <scope>NUCLEOTIDE SEQUENCE</scope>
</reference>
<evidence type="ECO:0000313" key="1">
    <source>
        <dbReference type="EMBL" id="KKM60781.1"/>
    </source>
</evidence>
<dbReference type="EMBL" id="LAZR01011611">
    <property type="protein sequence ID" value="KKM60781.1"/>
    <property type="molecule type" value="Genomic_DNA"/>
</dbReference>
<name>A0A0F9JET8_9ZZZZ</name>
<comment type="caution">
    <text evidence="1">The sequence shown here is derived from an EMBL/GenBank/DDBJ whole genome shotgun (WGS) entry which is preliminary data.</text>
</comment>
<sequence length="66" mass="7544">MTVDFDLSKHIIGCRNCLGEWIASDKVRRAIKGLMQELEGQIIDGNKLKFSHTIVKIKEKFGEKLI</sequence>
<dbReference type="AlphaFoldDB" id="A0A0F9JET8"/>